<organism evidence="4 5">
    <name type="scientific">Gloeothece verrucosa (strain PCC 7822)</name>
    <name type="common">Cyanothece sp. (strain PCC 7822)</name>
    <dbReference type="NCBI Taxonomy" id="497965"/>
    <lineage>
        <taxon>Bacteria</taxon>
        <taxon>Bacillati</taxon>
        <taxon>Cyanobacteriota</taxon>
        <taxon>Cyanophyceae</taxon>
        <taxon>Oscillatoriophycideae</taxon>
        <taxon>Chroococcales</taxon>
        <taxon>Aphanothecaceae</taxon>
        <taxon>Gloeothece</taxon>
        <taxon>Gloeothece verrucosa</taxon>
    </lineage>
</organism>
<dbReference type="AlphaFoldDB" id="E0UC74"/>
<proteinExistence type="predicted"/>
<dbReference type="PROSITE" id="PS51202">
    <property type="entry name" value="RCK_C"/>
    <property type="match status" value="1"/>
</dbReference>
<sequence>MQPNHTPTPAANNPQASLDQFLVCGLGSLGQYCVFALKEFGVNVIAIEQVKPQSWELPELPDLLDDLIFGDCRHVDILKAAKIERCRAAMIVTTNEQINAETALTIRQLNPDTRLVVRSAKENLNELLREQLGNFIAYEPTQLPIDAFALAALGSEILSLFNLDGEKVRVIQHKIEKEDRWCHTRSVYELNTRTRRILAHSDHLSPLAQSFHQWDGDAAILPGDTLVYIETAENFLSLSNRERATLTHQPKPTHAKNISKYLQEKYHQFWYSTRQQPTRKVALICSLIVLFLLISGTVILKEFDPRTTLLSAFSAIAILLLGGYSDLFGGFEQMDEIPAWLQLYSLGLTLAGTAFVGVLYALVTEGLLSAKFQFLKNRPPVPQQDHIVIIGLGRVGQGVATLLQEFKQSIVGISFDLDFDRSILPEMPLIVGNQKEALAKANLATAKSIVVLTNDEILNLEVALMAQKINPNSHLVVRTLGERLSKSLTQLLPKAQILGAYALAAEAFAGAAFGENIITVFRLNRQTILVTEYQIEDIDTLHGLLLSEVAYGYGVVPLLHQKPPDVSKFMPSDDIRLSVGDRMVVLATIEGLKRIEQGKLRISPKCWRVKIEKALTSDAVFEGANVITRISGCSLNMARELMNNLPSILSTPLYKPQAMRLVRNLQKIQVIASLVSTNKQD</sequence>
<dbReference type="InterPro" id="IPR036291">
    <property type="entry name" value="NAD(P)-bd_dom_sf"/>
</dbReference>
<keyword evidence="1" id="KW-0472">Membrane</keyword>
<feature type="transmembrane region" description="Helical" evidence="1">
    <location>
        <begin position="344"/>
        <end position="368"/>
    </location>
</feature>
<evidence type="ECO:0000313" key="4">
    <source>
        <dbReference type="EMBL" id="ADN12831.1"/>
    </source>
</evidence>
<feature type="transmembrane region" description="Helical" evidence="1">
    <location>
        <begin position="281"/>
        <end position="300"/>
    </location>
</feature>
<dbReference type="PANTHER" id="PTHR43833:SF11">
    <property type="entry name" value="VOLTAGE-GATED POTASSIUM CHANNEL KCH"/>
    <property type="match status" value="1"/>
</dbReference>
<dbReference type="OrthoDB" id="473812at2"/>
<protein>
    <submittedName>
        <fullName evidence="4">TrkA-N domain protein</fullName>
    </submittedName>
</protein>
<dbReference type="RefSeq" id="WP_013320941.1">
    <property type="nucleotide sequence ID" value="NC_014501.1"/>
</dbReference>
<dbReference type="Pfam" id="PF02254">
    <property type="entry name" value="TrkA_N"/>
    <property type="match status" value="2"/>
</dbReference>
<evidence type="ECO:0000259" key="3">
    <source>
        <dbReference type="PROSITE" id="PS51202"/>
    </source>
</evidence>
<dbReference type="PANTHER" id="PTHR43833">
    <property type="entry name" value="POTASSIUM CHANNEL PROTEIN 2-RELATED-RELATED"/>
    <property type="match status" value="1"/>
</dbReference>
<keyword evidence="5" id="KW-1185">Reference proteome</keyword>
<reference evidence="5" key="1">
    <citation type="journal article" date="2011" name="MBio">
        <title>Novel metabolic attributes of the genus Cyanothece, comprising a group of unicellular nitrogen-fixing Cyanobacteria.</title>
        <authorList>
            <person name="Bandyopadhyay A."/>
            <person name="Elvitigala T."/>
            <person name="Welsh E."/>
            <person name="Stockel J."/>
            <person name="Liberton M."/>
            <person name="Min H."/>
            <person name="Sherman L.A."/>
            <person name="Pakrasi H.B."/>
        </authorList>
    </citation>
    <scope>NUCLEOTIDE SEQUENCE [LARGE SCALE GENOMIC DNA]</scope>
    <source>
        <strain evidence="5">PCC 7822</strain>
    </source>
</reference>
<dbReference type="PROSITE" id="PS51201">
    <property type="entry name" value="RCK_N"/>
    <property type="match status" value="1"/>
</dbReference>
<dbReference type="InterPro" id="IPR050721">
    <property type="entry name" value="Trk_Ktr_HKT_K-transport"/>
</dbReference>
<dbReference type="KEGG" id="cyj:Cyan7822_0805"/>
<gene>
    <name evidence="4" type="ordered locus">Cyan7822_0805</name>
</gene>
<feature type="domain" description="RCK N-terminal" evidence="2">
    <location>
        <begin position="18"/>
        <end position="138"/>
    </location>
</feature>
<evidence type="ECO:0000313" key="5">
    <source>
        <dbReference type="Proteomes" id="UP000008206"/>
    </source>
</evidence>
<keyword evidence="1" id="KW-0812">Transmembrane</keyword>
<accession>E0UC74</accession>
<dbReference type="InterPro" id="IPR006037">
    <property type="entry name" value="RCK_C"/>
</dbReference>
<dbReference type="STRING" id="497965.Cyan7822_0805"/>
<dbReference type="SUPFAM" id="SSF51735">
    <property type="entry name" value="NAD(P)-binding Rossmann-fold domains"/>
    <property type="match status" value="2"/>
</dbReference>
<dbReference type="InterPro" id="IPR003148">
    <property type="entry name" value="RCK_N"/>
</dbReference>
<keyword evidence="1" id="KW-1133">Transmembrane helix</keyword>
<dbReference type="GO" id="GO:0008324">
    <property type="term" value="F:monoatomic cation transmembrane transporter activity"/>
    <property type="evidence" value="ECO:0007669"/>
    <property type="project" value="InterPro"/>
</dbReference>
<dbReference type="eggNOG" id="COG1226">
    <property type="taxonomic scope" value="Bacteria"/>
</dbReference>
<evidence type="ECO:0000259" key="2">
    <source>
        <dbReference type="PROSITE" id="PS51201"/>
    </source>
</evidence>
<dbReference type="Gene3D" id="3.40.50.720">
    <property type="entry name" value="NAD(P)-binding Rossmann-like Domain"/>
    <property type="match status" value="2"/>
</dbReference>
<dbReference type="HOGENOM" id="CLU_405853_0_0_3"/>
<dbReference type="GO" id="GO:0006813">
    <property type="term" value="P:potassium ion transport"/>
    <property type="evidence" value="ECO:0007669"/>
    <property type="project" value="InterPro"/>
</dbReference>
<dbReference type="Proteomes" id="UP000008206">
    <property type="component" value="Chromosome"/>
</dbReference>
<evidence type="ECO:0000256" key="1">
    <source>
        <dbReference type="SAM" id="Phobius"/>
    </source>
</evidence>
<name>E0UC74_GLOV7</name>
<feature type="transmembrane region" description="Helical" evidence="1">
    <location>
        <begin position="307"/>
        <end position="324"/>
    </location>
</feature>
<feature type="domain" description="RCK C-terminal" evidence="3">
    <location>
        <begin position="518"/>
        <end position="601"/>
    </location>
</feature>
<dbReference type="EMBL" id="CP002198">
    <property type="protein sequence ID" value="ADN12831.1"/>
    <property type="molecule type" value="Genomic_DNA"/>
</dbReference>